<sequence>MNKKIILALLILSPIYFLIQIFFFDMKYINDEEIIFGWDRENMRFQINEKKPFELNGIDGPYIINDTLYYVDENNILVKSIEIKDSLRVQVPNKDKSTFYFSLNKQLEKDSVAYPMPEKLIAISDIEGNFDAFCGFLEKNGIINQSFSWTFGKGHLVLNGDFVDRGEHVTPTLWLIYKLEQEAKKQGGKVHFVLGNHEIMNFQGKYKYADHKYIKLAQLIAPNKSTKESYKILYSKKSEIGKWLRSKNISVKIGNYLFVHAGLSPEIIPLRLTLGDMNEITRENWDKDLHNKPENDSVANFLLGRKGPFWYRGLVTDYKYYSKATSEELEQLLEAYQVQKIVVGHSIVEAVSTDYEGKVIHIDVKHGKEKYSPKTQGLLIEKGVAYKVDATGNKQQL</sequence>
<dbReference type="Gene3D" id="3.60.21.10">
    <property type="match status" value="1"/>
</dbReference>
<keyword evidence="3" id="KW-1185">Reference proteome</keyword>
<dbReference type="GO" id="GO:0016787">
    <property type="term" value="F:hydrolase activity"/>
    <property type="evidence" value="ECO:0007669"/>
    <property type="project" value="InterPro"/>
</dbReference>
<dbReference type="Pfam" id="PF00149">
    <property type="entry name" value="Metallophos"/>
    <property type="match status" value="1"/>
</dbReference>
<gene>
    <name evidence="2" type="ORF">CCAND38_100009</name>
</gene>
<reference evidence="2 3" key="1">
    <citation type="submission" date="2015-01" db="EMBL/GenBank/DDBJ databases">
        <authorList>
            <person name="Xiang T."/>
            <person name="Song Y."/>
            <person name="Huang L."/>
            <person name="Wang B."/>
            <person name="Wu P."/>
        </authorList>
    </citation>
    <scope>NUCLEOTIDE SEQUENCE [LARGE SCALE GENOMIC DNA]</scope>
    <source>
        <strain evidence="2 3">CcD38</strain>
    </source>
</reference>
<dbReference type="InterPro" id="IPR004843">
    <property type="entry name" value="Calcineurin-like_PHP"/>
</dbReference>
<dbReference type="AlphaFoldDB" id="A0A0B7HXK7"/>
<protein>
    <recommendedName>
        <fullName evidence="1">Calcineurin-like phosphoesterase domain-containing protein</fullName>
    </recommendedName>
</protein>
<evidence type="ECO:0000313" key="3">
    <source>
        <dbReference type="Proteomes" id="UP000045051"/>
    </source>
</evidence>
<organism evidence="2 3">
    <name type="scientific">Capnocytophaga canis</name>
    <dbReference type="NCBI Taxonomy" id="1848903"/>
    <lineage>
        <taxon>Bacteria</taxon>
        <taxon>Pseudomonadati</taxon>
        <taxon>Bacteroidota</taxon>
        <taxon>Flavobacteriia</taxon>
        <taxon>Flavobacteriales</taxon>
        <taxon>Flavobacteriaceae</taxon>
        <taxon>Capnocytophaga</taxon>
    </lineage>
</organism>
<dbReference type="InterPro" id="IPR029052">
    <property type="entry name" value="Metallo-depent_PP-like"/>
</dbReference>
<dbReference type="PANTHER" id="PTHR46546">
    <property type="entry name" value="SHEWANELLA-LIKE PROTEIN PHOSPHATASE 1"/>
    <property type="match status" value="1"/>
</dbReference>
<proteinExistence type="predicted"/>
<name>A0A0B7HXK7_9FLAO</name>
<dbReference type="SUPFAM" id="SSF56300">
    <property type="entry name" value="Metallo-dependent phosphatases"/>
    <property type="match status" value="1"/>
</dbReference>
<dbReference type="PANTHER" id="PTHR46546:SF4">
    <property type="entry name" value="SHEWANELLA-LIKE PROTEIN PHOSPHATASE 1"/>
    <property type="match status" value="1"/>
</dbReference>
<dbReference type="Proteomes" id="UP000045051">
    <property type="component" value="Unassembled WGS sequence"/>
</dbReference>
<accession>A0A0B7HXK7</accession>
<evidence type="ECO:0000259" key="1">
    <source>
        <dbReference type="Pfam" id="PF00149"/>
    </source>
</evidence>
<feature type="domain" description="Calcineurin-like phosphoesterase" evidence="1">
    <location>
        <begin position="119"/>
        <end position="346"/>
    </location>
</feature>
<evidence type="ECO:0000313" key="2">
    <source>
        <dbReference type="EMBL" id="CEN43324.1"/>
    </source>
</evidence>
<dbReference type="EMBL" id="CDOI01000002">
    <property type="protein sequence ID" value="CEN43324.1"/>
    <property type="molecule type" value="Genomic_DNA"/>
</dbReference>